<reference evidence="1" key="1">
    <citation type="submission" date="2012-04" db="EMBL/GenBank/DDBJ databases">
        <title>The Genome Sequence of Loa loa.</title>
        <authorList>
            <consortium name="The Broad Institute Genome Sequencing Platform"/>
            <consortium name="Broad Institute Genome Sequencing Center for Infectious Disease"/>
            <person name="Nutman T.B."/>
            <person name="Fink D.L."/>
            <person name="Russ C."/>
            <person name="Young S."/>
            <person name="Zeng Q."/>
            <person name="Gargeya S."/>
            <person name="Alvarado L."/>
            <person name="Berlin A."/>
            <person name="Chapman S.B."/>
            <person name="Chen Z."/>
            <person name="Freedman E."/>
            <person name="Gellesch M."/>
            <person name="Goldberg J."/>
            <person name="Griggs A."/>
            <person name="Gujja S."/>
            <person name="Heilman E.R."/>
            <person name="Heiman D."/>
            <person name="Howarth C."/>
            <person name="Mehta T."/>
            <person name="Neiman D."/>
            <person name="Pearson M."/>
            <person name="Roberts A."/>
            <person name="Saif S."/>
            <person name="Shea T."/>
            <person name="Shenoy N."/>
            <person name="Sisk P."/>
            <person name="Stolte C."/>
            <person name="Sykes S."/>
            <person name="White J."/>
            <person name="Yandava C."/>
            <person name="Haas B."/>
            <person name="Henn M.R."/>
            <person name="Nusbaum C."/>
            <person name="Birren B."/>
        </authorList>
    </citation>
    <scope>NUCLEOTIDE SEQUENCE [LARGE SCALE GENOMIC DNA]</scope>
</reference>
<sequence>EKLLKTELYQKIVKITVLLFTASYTRIWYFEPPKVFAPENYRDRMKCIEIAKPDHMPDRIHHISDIQYFEN</sequence>
<dbReference type="KEGG" id="loa:LOAG_08099"/>
<gene>
    <name evidence="1" type="ORF">LOAG_08099</name>
</gene>
<dbReference type="RefSeq" id="XP_003143679.1">
    <property type="nucleotide sequence ID" value="XM_003143631.1"/>
</dbReference>
<name>A0A1S0TUW9_LOALO</name>
<evidence type="ECO:0000313" key="1">
    <source>
        <dbReference type="EMBL" id="EFO20392.1"/>
    </source>
</evidence>
<organism evidence="1">
    <name type="scientific">Loa loa</name>
    <name type="common">Eye worm</name>
    <name type="synonym">Filaria loa</name>
    <dbReference type="NCBI Taxonomy" id="7209"/>
    <lineage>
        <taxon>Eukaryota</taxon>
        <taxon>Metazoa</taxon>
        <taxon>Ecdysozoa</taxon>
        <taxon>Nematoda</taxon>
        <taxon>Chromadorea</taxon>
        <taxon>Rhabditida</taxon>
        <taxon>Spirurina</taxon>
        <taxon>Spiruromorpha</taxon>
        <taxon>Filarioidea</taxon>
        <taxon>Onchocercidae</taxon>
        <taxon>Loa</taxon>
    </lineage>
</organism>
<dbReference type="AlphaFoldDB" id="A0A1S0TUW9"/>
<accession>A0A1S0TUW9</accession>
<proteinExistence type="predicted"/>
<dbReference type="CTD" id="9945523"/>
<feature type="non-terminal residue" evidence="1">
    <location>
        <position position="1"/>
    </location>
</feature>
<dbReference type="EMBL" id="JH712355">
    <property type="protein sequence ID" value="EFO20392.1"/>
    <property type="molecule type" value="Genomic_DNA"/>
</dbReference>
<dbReference type="InParanoid" id="A0A1S0TUW9"/>
<dbReference type="GeneID" id="9945523"/>
<protein>
    <submittedName>
        <fullName evidence="1">Uncharacterized protein</fullName>
    </submittedName>
</protein>